<evidence type="ECO:0000256" key="2">
    <source>
        <dbReference type="ARBA" id="ARBA00022737"/>
    </source>
</evidence>
<feature type="region of interest" description="Disordered" evidence="9">
    <location>
        <begin position="1038"/>
        <end position="1079"/>
    </location>
</feature>
<evidence type="ECO:0000313" key="15">
    <source>
        <dbReference type="Proteomes" id="UP000007148"/>
    </source>
</evidence>
<reference evidence="14 15" key="1">
    <citation type="journal article" date="2011" name="PLoS Pathog.">
        <title>Endophytic Life Strategies Decoded by Genome and Transcriptome Analyses of the Mutualistic Root Symbiont Piriformospora indica.</title>
        <authorList>
            <person name="Zuccaro A."/>
            <person name="Lahrmann U."/>
            <person name="Guldener U."/>
            <person name="Langen G."/>
            <person name="Pfiffi S."/>
            <person name="Biedenkopf D."/>
            <person name="Wong P."/>
            <person name="Samans B."/>
            <person name="Grimm C."/>
            <person name="Basiewicz M."/>
            <person name="Murat C."/>
            <person name="Martin F."/>
            <person name="Kogel K.H."/>
        </authorList>
    </citation>
    <scope>NUCLEOTIDE SEQUENCE [LARGE SCALE GENOMIC DNA]</scope>
    <source>
        <strain evidence="14 15">DSM 11827</strain>
    </source>
</reference>
<evidence type="ECO:0000256" key="7">
    <source>
        <dbReference type="ARBA" id="ARBA00035116"/>
    </source>
</evidence>
<comment type="cofactor">
    <cofactor evidence="1">
        <name>Mg(2+)</name>
        <dbReference type="ChEBI" id="CHEBI:18420"/>
    </cofactor>
</comment>
<evidence type="ECO:0000256" key="6">
    <source>
        <dbReference type="ARBA" id="ARBA00022840"/>
    </source>
</evidence>
<dbReference type="SUPFAM" id="SSF52540">
    <property type="entry name" value="P-loop containing nucleoside triphosphate hydrolases"/>
    <property type="match status" value="1"/>
</dbReference>
<keyword evidence="5" id="KW-0347">Helicase</keyword>
<dbReference type="InterPro" id="IPR003100">
    <property type="entry name" value="PAZ_dom"/>
</dbReference>
<protein>
    <recommendedName>
        <fullName evidence="16">Dicer-like protein 1</fullName>
    </recommendedName>
</protein>
<evidence type="ECO:0000256" key="3">
    <source>
        <dbReference type="ARBA" id="ARBA00022741"/>
    </source>
</evidence>
<dbReference type="SUPFAM" id="SSF69065">
    <property type="entry name" value="RNase III domain-like"/>
    <property type="match status" value="2"/>
</dbReference>
<dbReference type="Gene3D" id="1.10.1520.10">
    <property type="entry name" value="Ribonuclease III domain"/>
    <property type="match status" value="2"/>
</dbReference>
<feature type="domain" description="PAZ" evidence="11">
    <location>
        <begin position="772"/>
        <end position="875"/>
    </location>
</feature>
<accession>G4TBW9</accession>
<gene>
    <name evidence="14" type="ORF">PIIN_02669</name>
</gene>
<evidence type="ECO:0000256" key="8">
    <source>
        <dbReference type="PROSITE-ProRule" id="PRU00657"/>
    </source>
</evidence>
<feature type="compositionally biased region" description="Basic and acidic residues" evidence="9">
    <location>
        <begin position="1044"/>
        <end position="1062"/>
    </location>
</feature>
<dbReference type="OMA" id="TEFNYER"/>
<dbReference type="InterPro" id="IPR001650">
    <property type="entry name" value="Helicase_C-like"/>
</dbReference>
<evidence type="ECO:0000256" key="5">
    <source>
        <dbReference type="ARBA" id="ARBA00022806"/>
    </source>
</evidence>
<evidence type="ECO:0000313" key="14">
    <source>
        <dbReference type="EMBL" id="CCA68807.1"/>
    </source>
</evidence>
<dbReference type="Gene3D" id="3.40.50.300">
    <property type="entry name" value="P-loop containing nucleotide triphosphate hydrolases"/>
    <property type="match status" value="2"/>
</dbReference>
<dbReference type="PROSITE" id="PS00517">
    <property type="entry name" value="RNASE_3_1"/>
    <property type="match status" value="1"/>
</dbReference>
<evidence type="ECO:0000259" key="12">
    <source>
        <dbReference type="PROSITE" id="PS51194"/>
    </source>
</evidence>
<dbReference type="SMR" id="G4TBW9"/>
<dbReference type="Proteomes" id="UP000007148">
    <property type="component" value="Unassembled WGS sequence"/>
</dbReference>
<proteinExistence type="inferred from homology"/>
<keyword evidence="4" id="KW-0378">Hydrolase</keyword>
<dbReference type="CDD" id="cd00593">
    <property type="entry name" value="RIBOc"/>
    <property type="match status" value="2"/>
</dbReference>
<feature type="domain" description="RNase III" evidence="10">
    <location>
        <begin position="934"/>
        <end position="1122"/>
    </location>
</feature>
<feature type="domain" description="RNase III" evidence="10">
    <location>
        <begin position="1166"/>
        <end position="1322"/>
    </location>
</feature>
<dbReference type="PROSITE" id="PS51194">
    <property type="entry name" value="HELICASE_CTER"/>
    <property type="match status" value="1"/>
</dbReference>
<feature type="compositionally biased region" description="Low complexity" evidence="9">
    <location>
        <begin position="612"/>
        <end position="627"/>
    </location>
</feature>
<dbReference type="SUPFAM" id="SSF54768">
    <property type="entry name" value="dsRNA-binding domain-like"/>
    <property type="match status" value="1"/>
</dbReference>
<name>G4TBW9_SERID</name>
<dbReference type="GO" id="GO:0004386">
    <property type="term" value="F:helicase activity"/>
    <property type="evidence" value="ECO:0007669"/>
    <property type="project" value="UniProtKB-KW"/>
</dbReference>
<dbReference type="InterPro" id="IPR005034">
    <property type="entry name" value="Dicer_dimerisation"/>
</dbReference>
<keyword evidence="6" id="KW-0067">ATP-binding</keyword>
<evidence type="ECO:0008006" key="16">
    <source>
        <dbReference type="Google" id="ProtNLM"/>
    </source>
</evidence>
<keyword evidence="15" id="KW-1185">Reference proteome</keyword>
<dbReference type="PANTHER" id="PTHR14950">
    <property type="entry name" value="DICER-RELATED"/>
    <property type="match status" value="1"/>
</dbReference>
<dbReference type="Pfam" id="PF00636">
    <property type="entry name" value="Ribonuclease_3"/>
    <property type="match status" value="2"/>
</dbReference>
<dbReference type="OrthoDB" id="416741at2759"/>
<dbReference type="GO" id="GO:0005524">
    <property type="term" value="F:ATP binding"/>
    <property type="evidence" value="ECO:0007669"/>
    <property type="project" value="UniProtKB-KW"/>
</dbReference>
<dbReference type="HOGENOM" id="CLU_000907_4_2_1"/>
<dbReference type="InterPro" id="IPR038248">
    <property type="entry name" value="Dicer_dimer_sf"/>
</dbReference>
<comment type="similarity">
    <text evidence="7">Belongs to the helicase family. Dicer subfamily.</text>
</comment>
<dbReference type="GO" id="GO:0003723">
    <property type="term" value="F:RNA binding"/>
    <property type="evidence" value="ECO:0007669"/>
    <property type="project" value="UniProtKB-UniRule"/>
</dbReference>
<dbReference type="eggNOG" id="KOG0701">
    <property type="taxonomic scope" value="Eukaryota"/>
</dbReference>
<dbReference type="InterPro" id="IPR027417">
    <property type="entry name" value="P-loop_NTPase"/>
</dbReference>
<dbReference type="Gene3D" id="3.30.160.380">
    <property type="entry name" value="Dicer dimerisation domain"/>
    <property type="match status" value="1"/>
</dbReference>
<feature type="domain" description="Helicase C-terminal" evidence="12">
    <location>
        <begin position="282"/>
        <end position="434"/>
    </location>
</feature>
<dbReference type="STRING" id="1109443.G4TBW9"/>
<evidence type="ECO:0000259" key="13">
    <source>
        <dbReference type="PROSITE" id="PS51327"/>
    </source>
</evidence>
<organism evidence="14 15">
    <name type="scientific">Serendipita indica (strain DSM 11827)</name>
    <name type="common">Root endophyte fungus</name>
    <name type="synonym">Piriformospora indica</name>
    <dbReference type="NCBI Taxonomy" id="1109443"/>
    <lineage>
        <taxon>Eukaryota</taxon>
        <taxon>Fungi</taxon>
        <taxon>Dikarya</taxon>
        <taxon>Basidiomycota</taxon>
        <taxon>Agaricomycotina</taxon>
        <taxon>Agaricomycetes</taxon>
        <taxon>Sebacinales</taxon>
        <taxon>Serendipitaceae</taxon>
        <taxon>Serendipita</taxon>
    </lineage>
</organism>
<evidence type="ECO:0000259" key="10">
    <source>
        <dbReference type="PROSITE" id="PS50142"/>
    </source>
</evidence>
<sequence length="1466" mass="164344">MQIDFCQLTTSDREDDVVFSYSQDLQGLRPRLNIVAAPTTADGTEDETWMELMANDAIVMTHRQFLDYLDNGVLSFSQLNLLIIDNPELALESTQPLAAIVSALGQIIQDDRPRIFGVVEPSGFNFEFTERHLKLEETLGARFFGTSQATRDEIVALREYPNELVVRFSPPSKVVDTALCKHLRTFDTKERVYRTEFRAAKALLREVGPFAADWVWRRSLKKMEEANTERVYDGEDDTSAEAAKKEAAIRQSVHHSVKNWTFTMPNLDAASRGFNVSPKVTKLVQILQCFQQAGDTFRGVVLVRRRITALAIVEILKTASEQIPFIRVEALTGPWSHENLPQLSLLEDFKNGIYNLLIATKIAEDGLDMPPCTCVIRYDISHSSVSYAQTRAMAKGKDCHLILMLDKNSDMGRQTIRGVARMPDEVKDWTQRVAINKSGAYPPATISQNTEGYYSDSDGEAHAQAEYIKDPTMSGRIYAEDAVSVIYRYLATLRKGSVEDVKMENVFYFTMRASSEHVCTVVFPPNGFIAHVEGPPSVSPGAAKRAACFEACKRLHELGLLSYRLFPRPREVMRRLRPVAVSIDQEVEQTKGDILPSLPPAPSSEGAEHDPTAPITTQAPTATQTAATGTRCYKRKFPEFWTNAVSVSHQRYYPTIVTVDRNHNAAKPYRPVLLITRAPLPPVEDFKLFFATQPSITYLRPALPTSFNGREVDLLYRYTLRVMRSLLNKPLACSKETIPFLIAPLSFGWNIELGKAEPAWPYPDATEFIPWDLMTYAADQHLVPLRTDTIEALEQDIKDAVVQDWWTEFTKRYDCMSVRRDLNPVTPLEGMRKQKFSNLVEYCKAKRKGFEGLVDYDQPLIEVSNLPSVVNRLSPTISSSNTAPGAPLYTAKFVIPELCSKFTIPASTMRTLSLLPSIMKRVEDTLLVRELNAMYFNNEIDESALQAAITAPSASMEVDYERLELLGDAYLKYLSSIYLFVTNPNKHEGILHLARQKIISNRALLVNADKSGLPQYIQSKPFLPKMWLPRGYTVVRPEPKSTATHKESRGNTNMEIKEERSSPDPNGLPTSANEDKSLTIKADEQKLKSKKSLYDEDHQWLGDKCVADVAEAIIGAAFQTGGPSLGLKVVKSLHLPLPFIESWDDFSLKAKAPPPDLTITLEDNVLETVEATVGAKFHRPHILAQALTHTSARGNDMTCYERLEFLGDAVLDFLVIQHIFDLHGRLTPGALTMLKGAMVSNSALAAISVHYGLHKFLVVESKNVKKAIDEYVPAVEEKQRLEYAAADEEGRLKGQYWLEVEPPKSVADVVESILGALYVSDGFKLTGAQAMYDTLLRPFYDQHISLKTLSHHPTKILFELFQSQGCQAFEITKHIDEHDGELIRCEVVVHNVILAAGVDQSQNFAARRASFEALDALEGDPDFMSRLCDCRSKAEQRKAAKRAAKALHGKGERPPVQDSDEDDMEM</sequence>
<evidence type="ECO:0000256" key="4">
    <source>
        <dbReference type="ARBA" id="ARBA00022801"/>
    </source>
</evidence>
<keyword evidence="3" id="KW-0547">Nucleotide-binding</keyword>
<dbReference type="Pfam" id="PF03368">
    <property type="entry name" value="Dicer_dimer"/>
    <property type="match status" value="1"/>
</dbReference>
<dbReference type="PANTHER" id="PTHR14950:SF37">
    <property type="entry name" value="ENDORIBONUCLEASE DICER"/>
    <property type="match status" value="1"/>
</dbReference>
<dbReference type="InterPro" id="IPR000999">
    <property type="entry name" value="RNase_III_dom"/>
</dbReference>
<feature type="region of interest" description="Disordered" evidence="9">
    <location>
        <begin position="1441"/>
        <end position="1466"/>
    </location>
</feature>
<evidence type="ECO:0000259" key="11">
    <source>
        <dbReference type="PROSITE" id="PS50821"/>
    </source>
</evidence>
<keyword evidence="8" id="KW-0694">RNA-binding</keyword>
<feature type="region of interest" description="Disordered" evidence="9">
    <location>
        <begin position="591"/>
        <end position="627"/>
    </location>
</feature>
<dbReference type="Gene3D" id="2.170.260.10">
    <property type="entry name" value="paz domain"/>
    <property type="match status" value="1"/>
</dbReference>
<dbReference type="EMBL" id="CAFZ01000040">
    <property type="protein sequence ID" value="CCA68807.1"/>
    <property type="molecule type" value="Genomic_DNA"/>
</dbReference>
<dbReference type="InterPro" id="IPR036389">
    <property type="entry name" value="RNase_III_sf"/>
</dbReference>
<dbReference type="PROSITE" id="PS51327">
    <property type="entry name" value="DICER_DSRBF"/>
    <property type="match status" value="1"/>
</dbReference>
<dbReference type="GO" id="GO:0006396">
    <property type="term" value="P:RNA processing"/>
    <property type="evidence" value="ECO:0007669"/>
    <property type="project" value="InterPro"/>
</dbReference>
<dbReference type="SMART" id="SM00535">
    <property type="entry name" value="RIBOc"/>
    <property type="match status" value="2"/>
</dbReference>
<dbReference type="Pfam" id="PF00271">
    <property type="entry name" value="Helicase_C"/>
    <property type="match status" value="1"/>
</dbReference>
<dbReference type="GO" id="GO:0004525">
    <property type="term" value="F:ribonuclease III activity"/>
    <property type="evidence" value="ECO:0007669"/>
    <property type="project" value="InterPro"/>
</dbReference>
<dbReference type="PROSITE" id="PS50821">
    <property type="entry name" value="PAZ"/>
    <property type="match status" value="1"/>
</dbReference>
<dbReference type="PROSITE" id="PS50142">
    <property type="entry name" value="RNASE_3_2"/>
    <property type="match status" value="2"/>
</dbReference>
<keyword evidence="2" id="KW-0677">Repeat</keyword>
<dbReference type="InParanoid" id="G4TBW9"/>
<evidence type="ECO:0000256" key="9">
    <source>
        <dbReference type="SAM" id="MobiDB-lite"/>
    </source>
</evidence>
<comment type="caution">
    <text evidence="14">The sequence shown here is derived from an EMBL/GenBank/DDBJ whole genome shotgun (WGS) entry which is preliminary data.</text>
</comment>
<evidence type="ECO:0000256" key="1">
    <source>
        <dbReference type="ARBA" id="ARBA00001946"/>
    </source>
</evidence>
<feature type="domain" description="Dicer dsRNA-binding fold" evidence="13">
    <location>
        <begin position="482"/>
        <end position="575"/>
    </location>
</feature>